<proteinExistence type="predicted"/>
<dbReference type="EMBL" id="KZ613946">
    <property type="protein sequence ID" value="PMD39465.1"/>
    <property type="molecule type" value="Genomic_DNA"/>
</dbReference>
<keyword evidence="4" id="KW-1185">Reference proteome</keyword>
<feature type="transmembrane region" description="Helical" evidence="2">
    <location>
        <begin position="27"/>
        <end position="51"/>
    </location>
</feature>
<feature type="transmembrane region" description="Helical" evidence="2">
    <location>
        <begin position="216"/>
        <end position="247"/>
    </location>
</feature>
<feature type="region of interest" description="Disordered" evidence="1">
    <location>
        <begin position="269"/>
        <end position="289"/>
    </location>
</feature>
<organism evidence="3 4">
    <name type="scientific">Hyaloscypha variabilis (strain UAMH 11265 / GT02V1 / F)</name>
    <name type="common">Meliniomyces variabilis</name>
    <dbReference type="NCBI Taxonomy" id="1149755"/>
    <lineage>
        <taxon>Eukaryota</taxon>
        <taxon>Fungi</taxon>
        <taxon>Dikarya</taxon>
        <taxon>Ascomycota</taxon>
        <taxon>Pezizomycotina</taxon>
        <taxon>Leotiomycetes</taxon>
        <taxon>Helotiales</taxon>
        <taxon>Hyaloscyphaceae</taxon>
        <taxon>Hyaloscypha</taxon>
        <taxon>Hyaloscypha variabilis</taxon>
    </lineage>
</organism>
<feature type="transmembrane region" description="Helical" evidence="2">
    <location>
        <begin position="169"/>
        <end position="196"/>
    </location>
</feature>
<protein>
    <submittedName>
        <fullName evidence="3">Uncharacterized protein</fullName>
    </submittedName>
</protein>
<dbReference type="OrthoDB" id="3564176at2759"/>
<gene>
    <name evidence="3" type="ORF">L207DRAFT_512533</name>
</gene>
<evidence type="ECO:0000313" key="4">
    <source>
        <dbReference type="Proteomes" id="UP000235786"/>
    </source>
</evidence>
<keyword evidence="2" id="KW-0472">Membrane</keyword>
<keyword evidence="2" id="KW-1133">Transmembrane helix</keyword>
<feature type="transmembrane region" description="Helical" evidence="2">
    <location>
        <begin position="120"/>
        <end position="148"/>
    </location>
</feature>
<keyword evidence="2" id="KW-0812">Transmembrane</keyword>
<name>A0A2J6RLR8_HYAVF</name>
<dbReference type="AlphaFoldDB" id="A0A2J6RLR8"/>
<accession>A0A2J6RLR8</accession>
<dbReference type="Proteomes" id="UP000235786">
    <property type="component" value="Unassembled WGS sequence"/>
</dbReference>
<sequence>MNSTARLCAPLAGPFLHVHNDNTSATLYFMFSLLSIILTCFTRHLVLGYVLRTPPTPTPTTPAVLTPCPRCQHITDADLPPPSAPLNEIPQPPPAEPPLTYEEILAADKKRLTVVPTIPRFIFCTILTLANITTLILIAFAIQALLYCSTEVKQGEPVAKSHTQSDTQSSAIVLWILYACISVAWASSGILCWPIWVRNLWVGEEAAEKWPIRTDLGGMVLLGVIFGPIFLVILICMAVVVIPAGIIKGLWQSIRGKPLAVVDGSEAEKGLGCESSSSSITEVEGIDEK</sequence>
<evidence type="ECO:0000313" key="3">
    <source>
        <dbReference type="EMBL" id="PMD39465.1"/>
    </source>
</evidence>
<evidence type="ECO:0000256" key="2">
    <source>
        <dbReference type="SAM" id="Phobius"/>
    </source>
</evidence>
<reference evidence="3 4" key="1">
    <citation type="submission" date="2016-04" db="EMBL/GenBank/DDBJ databases">
        <title>A degradative enzymes factory behind the ericoid mycorrhizal symbiosis.</title>
        <authorList>
            <consortium name="DOE Joint Genome Institute"/>
            <person name="Martino E."/>
            <person name="Morin E."/>
            <person name="Grelet G."/>
            <person name="Kuo A."/>
            <person name="Kohler A."/>
            <person name="Daghino S."/>
            <person name="Barry K."/>
            <person name="Choi C."/>
            <person name="Cichocki N."/>
            <person name="Clum A."/>
            <person name="Copeland A."/>
            <person name="Hainaut M."/>
            <person name="Haridas S."/>
            <person name="Labutti K."/>
            <person name="Lindquist E."/>
            <person name="Lipzen A."/>
            <person name="Khouja H.-R."/>
            <person name="Murat C."/>
            <person name="Ohm R."/>
            <person name="Olson A."/>
            <person name="Spatafora J."/>
            <person name="Veneault-Fourrey C."/>
            <person name="Henrissat B."/>
            <person name="Grigoriev I."/>
            <person name="Martin F."/>
            <person name="Perotto S."/>
        </authorList>
    </citation>
    <scope>NUCLEOTIDE SEQUENCE [LARGE SCALE GENOMIC DNA]</scope>
    <source>
        <strain evidence="3 4">F</strain>
    </source>
</reference>
<evidence type="ECO:0000256" key="1">
    <source>
        <dbReference type="SAM" id="MobiDB-lite"/>
    </source>
</evidence>